<feature type="domain" description="Tyr recombinase" evidence="4">
    <location>
        <begin position="215"/>
        <end position="400"/>
    </location>
</feature>
<dbReference type="EMBL" id="MLBF01000040">
    <property type="protein sequence ID" value="OLN28665.1"/>
    <property type="molecule type" value="Genomic_DNA"/>
</dbReference>
<dbReference type="Pfam" id="PF00589">
    <property type="entry name" value="Phage_integrase"/>
    <property type="match status" value="1"/>
</dbReference>
<accession>A0A1Q8QMV2</accession>
<dbReference type="InterPro" id="IPR002104">
    <property type="entry name" value="Integrase_catalytic"/>
</dbReference>
<keyword evidence="3" id="KW-0233">DNA recombination</keyword>
<dbReference type="PANTHER" id="PTHR30349:SF41">
    <property type="entry name" value="INTEGRASE_RECOMBINASE PROTEIN MJ0367-RELATED"/>
    <property type="match status" value="1"/>
</dbReference>
<evidence type="ECO:0000256" key="1">
    <source>
        <dbReference type="ARBA" id="ARBA00008857"/>
    </source>
</evidence>
<dbReference type="Gene3D" id="1.10.150.130">
    <property type="match status" value="1"/>
</dbReference>
<dbReference type="PROSITE" id="PS51898">
    <property type="entry name" value="TYR_RECOMBINASE"/>
    <property type="match status" value="1"/>
</dbReference>
<comment type="caution">
    <text evidence="5">The sequence shown here is derived from an EMBL/GenBank/DDBJ whole genome shotgun (WGS) entry which is preliminary data.</text>
</comment>
<dbReference type="Proteomes" id="UP000186102">
    <property type="component" value="Unassembled WGS sequence"/>
</dbReference>
<evidence type="ECO:0000256" key="2">
    <source>
        <dbReference type="ARBA" id="ARBA00023125"/>
    </source>
</evidence>
<dbReference type="PANTHER" id="PTHR30349">
    <property type="entry name" value="PHAGE INTEGRASE-RELATED"/>
    <property type="match status" value="1"/>
</dbReference>
<evidence type="ECO:0000259" key="4">
    <source>
        <dbReference type="PROSITE" id="PS51898"/>
    </source>
</evidence>
<dbReference type="InterPro" id="IPR010998">
    <property type="entry name" value="Integrase_recombinase_N"/>
</dbReference>
<keyword evidence="2" id="KW-0238">DNA-binding</keyword>
<dbReference type="GO" id="GO:0003677">
    <property type="term" value="F:DNA binding"/>
    <property type="evidence" value="ECO:0007669"/>
    <property type="project" value="UniProtKB-KW"/>
</dbReference>
<dbReference type="GO" id="GO:0015074">
    <property type="term" value="P:DNA integration"/>
    <property type="evidence" value="ECO:0007669"/>
    <property type="project" value="InterPro"/>
</dbReference>
<proteinExistence type="inferred from homology"/>
<reference evidence="5 6" key="1">
    <citation type="submission" date="2016-09" db="EMBL/GenBank/DDBJ databases">
        <title>Complete genome of Desulfosporosinus sp. OL.</title>
        <authorList>
            <person name="Mardanov A."/>
            <person name="Beletsky A."/>
            <person name="Panova A."/>
            <person name="Karnachuk O."/>
            <person name="Ravin N."/>
        </authorList>
    </citation>
    <scope>NUCLEOTIDE SEQUENCE [LARGE SCALE GENOMIC DNA]</scope>
    <source>
        <strain evidence="5 6">OL</strain>
    </source>
</reference>
<organism evidence="5 6">
    <name type="scientific">Desulfosporosinus metallidurans</name>
    <dbReference type="NCBI Taxonomy" id="1888891"/>
    <lineage>
        <taxon>Bacteria</taxon>
        <taxon>Bacillati</taxon>
        <taxon>Bacillota</taxon>
        <taxon>Clostridia</taxon>
        <taxon>Eubacteriales</taxon>
        <taxon>Desulfitobacteriaceae</taxon>
        <taxon>Desulfosporosinus</taxon>
    </lineage>
</organism>
<evidence type="ECO:0000313" key="6">
    <source>
        <dbReference type="Proteomes" id="UP000186102"/>
    </source>
</evidence>
<dbReference type="GO" id="GO:0006310">
    <property type="term" value="P:DNA recombination"/>
    <property type="evidence" value="ECO:0007669"/>
    <property type="project" value="UniProtKB-KW"/>
</dbReference>
<name>A0A1Q8QMV2_9FIRM</name>
<dbReference type="InterPro" id="IPR050090">
    <property type="entry name" value="Tyrosine_recombinase_XerCD"/>
</dbReference>
<protein>
    <submittedName>
        <fullName evidence="5">Putative integrase/recombinase</fullName>
    </submittedName>
</protein>
<dbReference type="InterPro" id="IPR013762">
    <property type="entry name" value="Integrase-like_cat_sf"/>
</dbReference>
<dbReference type="OrthoDB" id="9785687at2"/>
<comment type="similarity">
    <text evidence="1">Belongs to the 'phage' integrase family.</text>
</comment>
<dbReference type="InterPro" id="IPR011010">
    <property type="entry name" value="DNA_brk_join_enz"/>
</dbReference>
<dbReference type="AlphaFoldDB" id="A0A1Q8QMV2"/>
<gene>
    <name evidence="5" type="ORF">DSOL_3900</name>
</gene>
<dbReference type="STRING" id="1888891.DSOL_3900"/>
<dbReference type="RefSeq" id="WP_075366323.1">
    <property type="nucleotide sequence ID" value="NZ_MLBF01000040.1"/>
</dbReference>
<evidence type="ECO:0000313" key="5">
    <source>
        <dbReference type="EMBL" id="OLN28665.1"/>
    </source>
</evidence>
<dbReference type="Gene3D" id="1.10.443.10">
    <property type="entry name" value="Intergrase catalytic core"/>
    <property type="match status" value="1"/>
</dbReference>
<keyword evidence="6" id="KW-1185">Reference proteome</keyword>
<sequence>MDMKKTLEELIATILAGMKEHYSTETCRQYRDVYNRLLKLADSRDEQFYCDELGNVFIADSNYVFKPGVYSNHRYYFHKRCVLLIERLIAIGKTDWSKCQRNDSIPRNFENPLFEKIYNDYLQVLKDEGLKPGSICSYSRAAFYFLSYLSEKGYCSLEELSPGDTTEFFLEMSKTHWDLKCLGSYISGMKKLLNRFDSSRVYIRELPSHMPRKKEIIEVYTDEEQTQLRSYLDHADISKRNRAIGLIALETGMRAVDICNLKLSDIDWKKETVYLIQEKTGATLNLPLRASYGNAMMEYLLEERPMSDSKYLFLQERAPHGKITSHCCLYVILKNIVKNAGIDSNGRINGTRMMRHNAASNMVKKGVPLPAIAEVLGHRDPNSTMTYISTDGKELSKCTLPLPLPGGAHV</sequence>
<evidence type="ECO:0000256" key="3">
    <source>
        <dbReference type="ARBA" id="ARBA00023172"/>
    </source>
</evidence>
<dbReference type="SUPFAM" id="SSF56349">
    <property type="entry name" value="DNA breaking-rejoining enzymes"/>
    <property type="match status" value="1"/>
</dbReference>